<organism evidence="1 2">
    <name type="scientific">Coccomyxa subellipsoidea</name>
    <dbReference type="NCBI Taxonomy" id="248742"/>
    <lineage>
        <taxon>Eukaryota</taxon>
        <taxon>Viridiplantae</taxon>
        <taxon>Chlorophyta</taxon>
        <taxon>core chlorophytes</taxon>
        <taxon>Trebouxiophyceae</taxon>
        <taxon>Trebouxiophyceae incertae sedis</taxon>
        <taxon>Coccomyxaceae</taxon>
        <taxon>Coccomyxa</taxon>
    </lineage>
</organism>
<name>A0ABR2Z5C7_9CHLO</name>
<gene>
    <name evidence="1" type="ORF">WJX75_010014</name>
</gene>
<comment type="caution">
    <text evidence="1">The sequence shown here is derived from an EMBL/GenBank/DDBJ whole genome shotgun (WGS) entry which is preliminary data.</text>
</comment>
<proteinExistence type="predicted"/>
<protein>
    <submittedName>
        <fullName evidence="1">Uncharacterized protein</fullName>
    </submittedName>
</protein>
<keyword evidence="2" id="KW-1185">Reference proteome</keyword>
<dbReference type="EMBL" id="JALJOT010000001">
    <property type="protein sequence ID" value="KAK9919187.1"/>
    <property type="molecule type" value="Genomic_DNA"/>
</dbReference>
<evidence type="ECO:0000313" key="2">
    <source>
        <dbReference type="Proteomes" id="UP001491310"/>
    </source>
</evidence>
<accession>A0ABR2Z5C7</accession>
<sequence length="136" mass="15577">MGTETTLNLDPFTSSYTFHDLTEVADQEVGTYCIPSRSDQAAIDSIQQPNYLFQMTVADEHGINATGLSNALKQLRKDPKTDAELFFVVPPDQYPRWRKKQEYTGRSDSKVLRTVKQRVIKLPLQTWAHSLRFRAV</sequence>
<dbReference type="Proteomes" id="UP001491310">
    <property type="component" value="Unassembled WGS sequence"/>
</dbReference>
<reference evidence="1 2" key="1">
    <citation type="journal article" date="2024" name="Nat. Commun.">
        <title>Phylogenomics reveals the evolutionary origins of lichenization in chlorophyte algae.</title>
        <authorList>
            <person name="Puginier C."/>
            <person name="Libourel C."/>
            <person name="Otte J."/>
            <person name="Skaloud P."/>
            <person name="Haon M."/>
            <person name="Grisel S."/>
            <person name="Petersen M."/>
            <person name="Berrin J.G."/>
            <person name="Delaux P.M."/>
            <person name="Dal Grande F."/>
            <person name="Keller J."/>
        </authorList>
    </citation>
    <scope>NUCLEOTIDE SEQUENCE [LARGE SCALE GENOMIC DNA]</scope>
    <source>
        <strain evidence="1 2">SAG 216-7</strain>
    </source>
</reference>
<evidence type="ECO:0000313" key="1">
    <source>
        <dbReference type="EMBL" id="KAK9919187.1"/>
    </source>
</evidence>